<dbReference type="PANTHER" id="PTHR30250:SF10">
    <property type="entry name" value="LIPOPOLYSACCHARIDE BIOSYNTHESIS PROTEIN WZXC"/>
    <property type="match status" value="1"/>
</dbReference>
<dbReference type="OrthoDB" id="7605542at2"/>
<keyword evidence="6 7" id="KW-0472">Membrane</keyword>
<keyword evidence="9" id="KW-1185">Reference proteome</keyword>
<dbReference type="AlphaFoldDB" id="A0A2S5JE37"/>
<comment type="caution">
    <text evidence="8">The sequence shown here is derived from an EMBL/GenBank/DDBJ whole genome shotgun (WGS) entry which is preliminary data.</text>
</comment>
<dbReference type="Proteomes" id="UP000239736">
    <property type="component" value="Unassembled WGS sequence"/>
</dbReference>
<accession>A0A2S5JE37</accession>
<feature type="transmembrane region" description="Helical" evidence="7">
    <location>
        <begin position="140"/>
        <end position="160"/>
    </location>
</feature>
<dbReference type="EMBL" id="PRDS01000010">
    <property type="protein sequence ID" value="PPB79648.1"/>
    <property type="molecule type" value="Genomic_DNA"/>
</dbReference>
<comment type="subcellular location">
    <subcellularLocation>
        <location evidence="1">Cell membrane</location>
        <topology evidence="1">Multi-pass membrane protein</topology>
    </subcellularLocation>
</comment>
<evidence type="ECO:0000256" key="3">
    <source>
        <dbReference type="ARBA" id="ARBA00022475"/>
    </source>
</evidence>
<evidence type="ECO:0000256" key="2">
    <source>
        <dbReference type="ARBA" id="ARBA00007430"/>
    </source>
</evidence>
<evidence type="ECO:0000313" key="8">
    <source>
        <dbReference type="EMBL" id="PPB79648.1"/>
    </source>
</evidence>
<feature type="transmembrane region" description="Helical" evidence="7">
    <location>
        <begin position="286"/>
        <end position="309"/>
    </location>
</feature>
<dbReference type="PANTHER" id="PTHR30250">
    <property type="entry name" value="PST FAMILY PREDICTED COLANIC ACID TRANSPORTER"/>
    <property type="match status" value="1"/>
</dbReference>
<proteinExistence type="inferred from homology"/>
<evidence type="ECO:0000313" key="9">
    <source>
        <dbReference type="Proteomes" id="UP000239736"/>
    </source>
</evidence>
<feature type="transmembrane region" description="Helical" evidence="7">
    <location>
        <begin position="100"/>
        <end position="119"/>
    </location>
</feature>
<sequence length="478" mass="51300">MLKKAVMLVSGNAFGSALNLVRNLVVARILSPEDYGVAATFAITMSLVEMLSYLGLNQMIVVDRDGDDPEMQRALQGFQLLRGLFSATVLFVIARPYAAFLGVQDIAWAYQAMAVIPLVNGLQHYDMHRLRRHMQFRPAVIVQSVAPLVALLSVGPLALIWSDFRIMLGALIVQSCAMVVLSHLTARRRYGLRWDLSIMRRATMFGWPLLLNGMLLFVVFNGERLIVGRELGMAQLAVFSMAITLTLTPTLVLAGACQSLFLPALSAARENPGAFRWLGTASIEAGLAIGVLLLLGVALIGGPLVHLLLGGKYDAILSILLPIAVVQVIRVAKSGSATVALSVHRSGNAALSNAFRAASVPISWAALVQTGSLMVVIHIAMAAELIGYLAALVLAARRAGLGLGAILLPSGMVFLTLSAALVLNVAYPPRQFLLPHLSSPAPWVLAVLSVLSLATMSHLRRYVVGKLRARWARRGKDG</sequence>
<feature type="transmembrane region" description="Helical" evidence="7">
    <location>
        <begin position="77"/>
        <end position="94"/>
    </location>
</feature>
<dbReference type="RefSeq" id="WP_104072443.1">
    <property type="nucleotide sequence ID" value="NZ_PRDS01000010.1"/>
</dbReference>
<gene>
    <name evidence="8" type="ORF">LV82_02665</name>
</gene>
<keyword evidence="3" id="KW-1003">Cell membrane</keyword>
<feature type="transmembrane region" description="Helical" evidence="7">
    <location>
        <begin position="401"/>
        <end position="423"/>
    </location>
</feature>
<evidence type="ECO:0000256" key="4">
    <source>
        <dbReference type="ARBA" id="ARBA00022692"/>
    </source>
</evidence>
<dbReference type="GO" id="GO:0005886">
    <property type="term" value="C:plasma membrane"/>
    <property type="evidence" value="ECO:0007669"/>
    <property type="project" value="UniProtKB-SubCell"/>
</dbReference>
<protein>
    <submittedName>
        <fullName evidence="8">O-antigen/teichoic acid export membrane protein</fullName>
    </submittedName>
</protein>
<evidence type="ECO:0000256" key="7">
    <source>
        <dbReference type="SAM" id="Phobius"/>
    </source>
</evidence>
<dbReference type="InterPro" id="IPR050833">
    <property type="entry name" value="Poly_Biosynth_Transport"/>
</dbReference>
<feature type="transmembrane region" description="Helical" evidence="7">
    <location>
        <begin position="375"/>
        <end position="394"/>
    </location>
</feature>
<comment type="similarity">
    <text evidence="2">Belongs to the polysaccharide synthase family.</text>
</comment>
<keyword evidence="4 7" id="KW-0812">Transmembrane</keyword>
<organism evidence="8 9">
    <name type="scientific">Albidovulum inexpectatum</name>
    <dbReference type="NCBI Taxonomy" id="196587"/>
    <lineage>
        <taxon>Bacteria</taxon>
        <taxon>Pseudomonadati</taxon>
        <taxon>Pseudomonadota</taxon>
        <taxon>Alphaproteobacteria</taxon>
        <taxon>Rhodobacterales</taxon>
        <taxon>Paracoccaceae</taxon>
        <taxon>Albidovulum</taxon>
    </lineage>
</organism>
<feature type="transmembrane region" description="Helical" evidence="7">
    <location>
        <begin position="166"/>
        <end position="186"/>
    </location>
</feature>
<feature type="transmembrane region" description="Helical" evidence="7">
    <location>
        <begin position="198"/>
        <end position="220"/>
    </location>
</feature>
<name>A0A2S5JE37_9RHOB</name>
<evidence type="ECO:0000256" key="6">
    <source>
        <dbReference type="ARBA" id="ARBA00023136"/>
    </source>
</evidence>
<evidence type="ECO:0000256" key="5">
    <source>
        <dbReference type="ARBA" id="ARBA00022989"/>
    </source>
</evidence>
<feature type="transmembrane region" description="Helical" evidence="7">
    <location>
        <begin position="37"/>
        <end position="56"/>
    </location>
</feature>
<dbReference type="Pfam" id="PF13440">
    <property type="entry name" value="Polysacc_synt_3"/>
    <property type="match status" value="1"/>
</dbReference>
<keyword evidence="5 7" id="KW-1133">Transmembrane helix</keyword>
<feature type="transmembrane region" description="Helical" evidence="7">
    <location>
        <begin position="232"/>
        <end position="265"/>
    </location>
</feature>
<reference evidence="8 9" key="1">
    <citation type="submission" date="2018-01" db="EMBL/GenBank/DDBJ databases">
        <title>Genomic Encyclopedia of Archaeal and Bacterial Type Strains, Phase II (KMG-II): from individual species to whole genera.</title>
        <authorList>
            <person name="Goeker M."/>
        </authorList>
    </citation>
    <scope>NUCLEOTIDE SEQUENCE [LARGE SCALE GENOMIC DNA]</scope>
    <source>
        <strain evidence="8 9">DSM 12048</strain>
    </source>
</reference>
<feature type="transmembrane region" description="Helical" evidence="7">
    <location>
        <begin position="443"/>
        <end position="464"/>
    </location>
</feature>
<evidence type="ECO:0000256" key="1">
    <source>
        <dbReference type="ARBA" id="ARBA00004651"/>
    </source>
</evidence>